<dbReference type="InterPro" id="IPR026328">
    <property type="entry name" value="FmdE"/>
</dbReference>
<dbReference type="PANTHER" id="PTHR39418:SF1">
    <property type="entry name" value="DEHYDROGENASE"/>
    <property type="match status" value="1"/>
</dbReference>
<evidence type="ECO:0000313" key="6">
    <source>
        <dbReference type="EMBL" id="HET98657.1"/>
    </source>
</evidence>
<dbReference type="AlphaFoldDB" id="A0A7C2XB65"/>
<feature type="domain" description="Formylmethanofuran dehydrogenase subunit E" evidence="5">
    <location>
        <begin position="14"/>
        <end position="112"/>
    </location>
</feature>
<keyword evidence="2" id="KW-0863">Zinc-finger</keyword>
<dbReference type="InterPro" id="IPR000962">
    <property type="entry name" value="Znf_DskA_TraR"/>
</dbReference>
<proteinExistence type="predicted"/>
<dbReference type="EMBL" id="DSDS01000186">
    <property type="protein sequence ID" value="HET98657.1"/>
    <property type="molecule type" value="Genomic_DNA"/>
</dbReference>
<accession>A0A7C2XB65</accession>
<dbReference type="SUPFAM" id="SSF143555">
    <property type="entry name" value="FwdE-like"/>
    <property type="match status" value="1"/>
</dbReference>
<dbReference type="Pfam" id="PF01258">
    <property type="entry name" value="zf-dskA_traR"/>
    <property type="match status" value="1"/>
</dbReference>
<name>A0A7C2XB65_9BACT</name>
<dbReference type="Pfam" id="PF02663">
    <property type="entry name" value="FmdE"/>
    <property type="match status" value="1"/>
</dbReference>
<dbReference type="InterPro" id="IPR053194">
    <property type="entry name" value="tRNA_methyltr_O"/>
</dbReference>
<reference evidence="6" key="1">
    <citation type="journal article" date="2020" name="mSystems">
        <title>Genome- and Community-Level Interaction Insights into Carbon Utilization and Element Cycling Functions of Hydrothermarchaeota in Hydrothermal Sediment.</title>
        <authorList>
            <person name="Zhou Z."/>
            <person name="Liu Y."/>
            <person name="Xu W."/>
            <person name="Pan J."/>
            <person name="Luo Z.H."/>
            <person name="Li M."/>
        </authorList>
    </citation>
    <scope>NUCLEOTIDE SEQUENCE [LARGE SCALE GENOMIC DNA]</scope>
    <source>
        <strain evidence="6">SpSt-1224</strain>
    </source>
</reference>
<keyword evidence="1" id="KW-0479">Metal-binding</keyword>
<protein>
    <submittedName>
        <fullName evidence="6">Formylmethanofuran dehydrogenase</fullName>
    </submittedName>
</protein>
<feature type="domain" description="Zinc finger DksA/TraR C4-type" evidence="4">
    <location>
        <begin position="140"/>
        <end position="175"/>
    </location>
</feature>
<gene>
    <name evidence="6" type="ORF">ENN98_08260</name>
</gene>
<evidence type="ECO:0000259" key="4">
    <source>
        <dbReference type="Pfam" id="PF01258"/>
    </source>
</evidence>
<dbReference type="Proteomes" id="UP000885986">
    <property type="component" value="Unassembled WGS sequence"/>
</dbReference>
<evidence type="ECO:0000256" key="2">
    <source>
        <dbReference type="ARBA" id="ARBA00022771"/>
    </source>
</evidence>
<dbReference type="PANTHER" id="PTHR39418">
    <property type="entry name" value="DEHYDROGENASE-RELATED"/>
    <property type="match status" value="1"/>
</dbReference>
<keyword evidence="3" id="KW-0862">Zinc</keyword>
<evidence type="ECO:0000256" key="1">
    <source>
        <dbReference type="ARBA" id="ARBA00022723"/>
    </source>
</evidence>
<organism evidence="6">
    <name type="scientific">Desulfurivibrio alkaliphilus</name>
    <dbReference type="NCBI Taxonomy" id="427923"/>
    <lineage>
        <taxon>Bacteria</taxon>
        <taxon>Pseudomonadati</taxon>
        <taxon>Thermodesulfobacteriota</taxon>
        <taxon>Desulfobulbia</taxon>
        <taxon>Desulfobulbales</taxon>
        <taxon>Desulfobulbaceae</taxon>
        <taxon>Desulfurivibrio</taxon>
    </lineage>
</organism>
<dbReference type="PIRSF" id="PIRSF006578">
    <property type="entry name" value="FwdE"/>
    <property type="match status" value="1"/>
</dbReference>
<dbReference type="GO" id="GO:0008270">
    <property type="term" value="F:zinc ion binding"/>
    <property type="evidence" value="ECO:0007669"/>
    <property type="project" value="UniProtKB-KW"/>
</dbReference>
<sequence length="178" mass="19675">MCKRATAWERCIEFHGHSCPGLAIGYRAALAAQQHLQLAFSPDEELVCVTENDACGVDAIQVLTGCSIGKGNLLYRDLGKQAFSFFNRAGGKRIRIVLKPGVFKEGVSRDEVQKMILEAPEDQLFAFSQPAELPPERARIFTSVVCAQCGESTAEHKIRLHEGKKLCLTCCPDYSRGW</sequence>
<comment type="caution">
    <text evidence="6">The sequence shown here is derived from an EMBL/GenBank/DDBJ whole genome shotgun (WGS) entry which is preliminary data.</text>
</comment>
<dbReference type="Gene3D" id="3.30.1330.130">
    <property type="match status" value="1"/>
</dbReference>
<evidence type="ECO:0000256" key="3">
    <source>
        <dbReference type="ARBA" id="ARBA00022833"/>
    </source>
</evidence>
<evidence type="ECO:0000259" key="5">
    <source>
        <dbReference type="Pfam" id="PF02663"/>
    </source>
</evidence>
<dbReference type="InterPro" id="IPR003814">
    <property type="entry name" value="FmdEsu_dom"/>
</dbReference>